<reference evidence="1" key="1">
    <citation type="submission" date="2022-05" db="EMBL/GenBank/DDBJ databases">
        <authorList>
            <person name="Pankratov T."/>
        </authorList>
    </citation>
    <scope>NUCLEOTIDE SEQUENCE</scope>
    <source>
        <strain evidence="1">BP6-180914</strain>
    </source>
</reference>
<protein>
    <submittedName>
        <fullName evidence="1">Uncharacterized protein</fullName>
    </submittedName>
</protein>
<dbReference type="Proteomes" id="UP001165667">
    <property type="component" value="Unassembled WGS sequence"/>
</dbReference>
<keyword evidence="2" id="KW-1185">Reference proteome</keyword>
<gene>
    <name evidence="1" type="ORF">M8523_18715</name>
</gene>
<comment type="caution">
    <text evidence="1">The sequence shown here is derived from an EMBL/GenBank/DDBJ whole genome shotgun (WGS) entry which is preliminary data.</text>
</comment>
<dbReference type="AlphaFoldDB" id="A0AA41YWV0"/>
<organism evidence="1 2">
    <name type="scientific">Lichenifustis flavocetrariae</name>
    <dbReference type="NCBI Taxonomy" id="2949735"/>
    <lineage>
        <taxon>Bacteria</taxon>
        <taxon>Pseudomonadati</taxon>
        <taxon>Pseudomonadota</taxon>
        <taxon>Alphaproteobacteria</taxon>
        <taxon>Hyphomicrobiales</taxon>
        <taxon>Lichenihabitantaceae</taxon>
        <taxon>Lichenifustis</taxon>
    </lineage>
</organism>
<dbReference type="EMBL" id="JAMOIM010000013">
    <property type="protein sequence ID" value="MCW6510056.1"/>
    <property type="molecule type" value="Genomic_DNA"/>
</dbReference>
<accession>A0AA41YWV0</accession>
<proteinExistence type="predicted"/>
<evidence type="ECO:0000313" key="1">
    <source>
        <dbReference type="EMBL" id="MCW6510056.1"/>
    </source>
</evidence>
<sequence length="132" mass="14982">MARVEEVACQTLEQRPIQIEHGQEIFSIHSSMLGRCSDRRPQHVTANALTALLHRETDAEGIDLTGFVDVGPRHRGRSGLPRRIALARPSHPTTLSELRTDFQDQHAWNLLLTRAFGGNGERFPRQRFDADY</sequence>
<evidence type="ECO:0000313" key="2">
    <source>
        <dbReference type="Proteomes" id="UP001165667"/>
    </source>
</evidence>
<name>A0AA41YWV0_9HYPH</name>